<evidence type="ECO:0000259" key="11">
    <source>
        <dbReference type="Pfam" id="PF08544"/>
    </source>
</evidence>
<dbReference type="InterPro" id="IPR006204">
    <property type="entry name" value="GHMP_kinase_N_dom"/>
</dbReference>
<comment type="pathway">
    <text evidence="9">Isoprenoid biosynthesis; isopentenyl diphosphate biosynthesis via DXP pathway; isopentenyl diphosphate from 1-deoxy-D-xylulose 5-phosphate: step 3/6.</text>
</comment>
<evidence type="ECO:0000313" key="13">
    <source>
        <dbReference type="Proteomes" id="UP000243688"/>
    </source>
</evidence>
<dbReference type="InterPro" id="IPR013750">
    <property type="entry name" value="GHMP_kinase_C_dom"/>
</dbReference>
<comment type="similarity">
    <text evidence="1 9">Belongs to the GHMP kinase family. IspE subfamily.</text>
</comment>
<dbReference type="InterPro" id="IPR036554">
    <property type="entry name" value="GHMP_kinase_C_sf"/>
</dbReference>
<comment type="catalytic activity">
    <reaction evidence="9">
        <text>4-CDP-2-C-methyl-D-erythritol + ATP = 4-CDP-2-C-methyl-D-erythritol 2-phosphate + ADP + H(+)</text>
        <dbReference type="Rhea" id="RHEA:18437"/>
        <dbReference type="ChEBI" id="CHEBI:15378"/>
        <dbReference type="ChEBI" id="CHEBI:30616"/>
        <dbReference type="ChEBI" id="CHEBI:57823"/>
        <dbReference type="ChEBI" id="CHEBI:57919"/>
        <dbReference type="ChEBI" id="CHEBI:456216"/>
        <dbReference type="EC" id="2.7.1.148"/>
    </reaction>
</comment>
<evidence type="ECO:0000256" key="4">
    <source>
        <dbReference type="ARBA" id="ARBA00022679"/>
    </source>
</evidence>
<dbReference type="EMBL" id="MOXJ01000005">
    <property type="protein sequence ID" value="PDO11098.1"/>
    <property type="molecule type" value="Genomic_DNA"/>
</dbReference>
<evidence type="ECO:0000256" key="9">
    <source>
        <dbReference type="HAMAP-Rule" id="MF_00061"/>
    </source>
</evidence>
<feature type="active site" evidence="9">
    <location>
        <position position="136"/>
    </location>
</feature>
<dbReference type="InterPro" id="IPR004424">
    <property type="entry name" value="IspE"/>
</dbReference>
<dbReference type="InterPro" id="IPR014721">
    <property type="entry name" value="Ribsml_uS5_D2-typ_fold_subgr"/>
</dbReference>
<dbReference type="UniPathway" id="UPA00056">
    <property type="reaction ID" value="UER00094"/>
</dbReference>
<feature type="binding site" evidence="9">
    <location>
        <begin position="94"/>
        <end position="104"/>
    </location>
    <ligand>
        <name>ATP</name>
        <dbReference type="ChEBI" id="CHEBI:30616"/>
    </ligand>
</feature>
<dbReference type="AlphaFoldDB" id="A0A2A6E1A0"/>
<dbReference type="SUPFAM" id="SSF55060">
    <property type="entry name" value="GHMP Kinase, C-terminal domain"/>
    <property type="match status" value="1"/>
</dbReference>
<dbReference type="Pfam" id="PF08544">
    <property type="entry name" value="GHMP_kinases_C"/>
    <property type="match status" value="1"/>
</dbReference>
<keyword evidence="9" id="KW-0414">Isoprene biosynthesis</keyword>
<feature type="active site" evidence="9">
    <location>
        <position position="10"/>
    </location>
</feature>
<evidence type="ECO:0000256" key="8">
    <source>
        <dbReference type="ARBA" id="ARBA00032554"/>
    </source>
</evidence>
<evidence type="ECO:0000313" key="12">
    <source>
        <dbReference type="EMBL" id="PDO11098.1"/>
    </source>
</evidence>
<dbReference type="GO" id="GO:0050515">
    <property type="term" value="F:4-(cytidine 5'-diphospho)-2-C-methyl-D-erythritol kinase activity"/>
    <property type="evidence" value="ECO:0007669"/>
    <property type="project" value="UniProtKB-UniRule"/>
</dbReference>
<proteinExistence type="inferred from homology"/>
<reference evidence="12 13" key="1">
    <citation type="submission" date="2016-12" db="EMBL/GenBank/DDBJ databases">
        <title>Candidatus Reconcilibacillus cellulovorans genome.</title>
        <authorList>
            <person name="Kolinko S."/>
            <person name="Wu Y.-W."/>
            <person name="Tachea F."/>
            <person name="Denzel E."/>
            <person name="Hiras J."/>
            <person name="Baecker N."/>
            <person name="Chan L.J."/>
            <person name="Eichorst S.A."/>
            <person name="Frey D."/>
            <person name="Adams P.D."/>
            <person name="Pray T."/>
            <person name="Tanjore D."/>
            <person name="Petzold C.J."/>
            <person name="Gladden J.M."/>
            <person name="Simmons B.A."/>
            <person name="Singer S.W."/>
        </authorList>
    </citation>
    <scope>NUCLEOTIDE SEQUENCE [LARGE SCALE GENOMIC DNA]</scope>
    <source>
        <strain evidence="12">JTherm</strain>
    </source>
</reference>
<dbReference type="HAMAP" id="MF_00061">
    <property type="entry name" value="IspE"/>
    <property type="match status" value="1"/>
</dbReference>
<organism evidence="12 13">
    <name type="scientific">Candidatus Reconcilbacillus cellulovorans</name>
    <dbReference type="NCBI Taxonomy" id="1906605"/>
    <lineage>
        <taxon>Bacteria</taxon>
        <taxon>Bacillati</taxon>
        <taxon>Bacillota</taxon>
        <taxon>Bacilli</taxon>
        <taxon>Bacillales</taxon>
        <taxon>Paenibacillaceae</taxon>
        <taxon>Candidatus Reconcilbacillus</taxon>
    </lineage>
</organism>
<dbReference type="GO" id="GO:0019288">
    <property type="term" value="P:isopentenyl diphosphate biosynthetic process, methylerythritol 4-phosphate pathway"/>
    <property type="evidence" value="ECO:0007669"/>
    <property type="project" value="UniProtKB-UniRule"/>
</dbReference>
<keyword evidence="5 9" id="KW-0547">Nucleotide-binding</keyword>
<dbReference type="PANTHER" id="PTHR43527">
    <property type="entry name" value="4-DIPHOSPHOCYTIDYL-2-C-METHYL-D-ERYTHRITOL KINASE, CHLOROPLASTIC"/>
    <property type="match status" value="1"/>
</dbReference>
<keyword evidence="7 9" id="KW-0067">ATP-binding</keyword>
<evidence type="ECO:0000256" key="7">
    <source>
        <dbReference type="ARBA" id="ARBA00022840"/>
    </source>
</evidence>
<evidence type="ECO:0000256" key="3">
    <source>
        <dbReference type="ARBA" id="ARBA00017473"/>
    </source>
</evidence>
<dbReference type="PANTHER" id="PTHR43527:SF2">
    <property type="entry name" value="4-DIPHOSPHOCYTIDYL-2-C-METHYL-D-ERYTHRITOL KINASE, CHLOROPLASTIC"/>
    <property type="match status" value="1"/>
</dbReference>
<dbReference type="NCBIfam" id="NF011202">
    <property type="entry name" value="PRK14608.1"/>
    <property type="match status" value="1"/>
</dbReference>
<evidence type="ECO:0000256" key="5">
    <source>
        <dbReference type="ARBA" id="ARBA00022741"/>
    </source>
</evidence>
<evidence type="ECO:0000259" key="10">
    <source>
        <dbReference type="Pfam" id="PF00288"/>
    </source>
</evidence>
<dbReference type="Pfam" id="PF00288">
    <property type="entry name" value="GHMP_kinases_N"/>
    <property type="match status" value="1"/>
</dbReference>
<protein>
    <recommendedName>
        <fullName evidence="3 9">4-diphosphocytidyl-2-C-methyl-D-erythritol kinase</fullName>
        <shortName evidence="9">CMK</shortName>
        <ecNumber evidence="2 9">2.7.1.148</ecNumber>
    </recommendedName>
    <alternativeName>
        <fullName evidence="8 9">4-(cytidine-5'-diphospho)-2-C-methyl-D-erythritol kinase</fullName>
    </alternativeName>
</protein>
<gene>
    <name evidence="9" type="primary">ispE</name>
    <name evidence="12" type="ORF">BLM47_03645</name>
</gene>
<accession>A0A2A6E1A0</accession>
<keyword evidence="4 9" id="KW-0808">Transferase</keyword>
<evidence type="ECO:0000256" key="1">
    <source>
        <dbReference type="ARBA" id="ARBA00009684"/>
    </source>
</evidence>
<evidence type="ECO:0000256" key="2">
    <source>
        <dbReference type="ARBA" id="ARBA00012052"/>
    </source>
</evidence>
<dbReference type="Gene3D" id="3.30.230.10">
    <property type="match status" value="1"/>
</dbReference>
<keyword evidence="6 9" id="KW-0418">Kinase</keyword>
<dbReference type="FunFam" id="3.30.230.10:FF:000029">
    <property type="entry name" value="4-diphosphocytidyl-2-C-methyl-D-erythritol kinase"/>
    <property type="match status" value="1"/>
</dbReference>
<dbReference type="InterPro" id="IPR020568">
    <property type="entry name" value="Ribosomal_Su5_D2-typ_SF"/>
</dbReference>
<dbReference type="SUPFAM" id="SSF54211">
    <property type="entry name" value="Ribosomal protein S5 domain 2-like"/>
    <property type="match status" value="1"/>
</dbReference>
<dbReference type="PIRSF" id="PIRSF010376">
    <property type="entry name" value="IspE"/>
    <property type="match status" value="1"/>
</dbReference>
<dbReference type="GO" id="GO:0016114">
    <property type="term" value="P:terpenoid biosynthetic process"/>
    <property type="evidence" value="ECO:0007669"/>
    <property type="project" value="UniProtKB-UniRule"/>
</dbReference>
<dbReference type="EC" id="2.7.1.148" evidence="2 9"/>
<dbReference type="GO" id="GO:0005524">
    <property type="term" value="F:ATP binding"/>
    <property type="evidence" value="ECO:0007669"/>
    <property type="project" value="UniProtKB-UniRule"/>
</dbReference>
<comment type="caution">
    <text evidence="12">The sequence shown here is derived from an EMBL/GenBank/DDBJ whole genome shotgun (WGS) entry which is preliminary data.</text>
</comment>
<sequence length="299" mass="32666">MKIFEKAPAKINLSLDVFHKREDGYHEVEMVLTTIDLADRLEIQPWPRDEITLSGTSGYVPLNENNLVYRAARLLKERFDIRSGVHIRLEKRIPVAAGLGGGSSDAAAVLRGLNRLWNLGLSTKDLEKLGAELGSDVPFFVRGGTAIARGRGELLEPIDAPPACWVVLAKPAAGISTASVYARYHPGDKERTPATPAVVRAIRDGDFPALCRSLGNMLEDVTVELCPQVRKIKTCLLRMGADAALMSGSGPTVYALAAKQSKALRLKNGLRGFCRHVYLVRLLGQPEPETERLIPSVPR</sequence>
<feature type="domain" description="GHMP kinase C-terminal" evidence="11">
    <location>
        <begin position="199"/>
        <end position="274"/>
    </location>
</feature>
<evidence type="ECO:0000256" key="6">
    <source>
        <dbReference type="ARBA" id="ARBA00022777"/>
    </source>
</evidence>
<dbReference type="Gene3D" id="3.30.70.890">
    <property type="entry name" value="GHMP kinase, C-terminal domain"/>
    <property type="match status" value="1"/>
</dbReference>
<name>A0A2A6E1A0_9BACL</name>
<feature type="domain" description="GHMP kinase N-terminal" evidence="10">
    <location>
        <begin position="66"/>
        <end position="144"/>
    </location>
</feature>
<dbReference type="Proteomes" id="UP000243688">
    <property type="component" value="Unassembled WGS sequence"/>
</dbReference>
<comment type="function">
    <text evidence="9">Catalyzes the phosphorylation of the position 2 hydroxy group of 4-diphosphocytidyl-2C-methyl-D-erythritol.</text>
</comment>
<dbReference type="NCBIfam" id="TIGR00154">
    <property type="entry name" value="ispE"/>
    <property type="match status" value="1"/>
</dbReference>